<evidence type="ECO:0000313" key="1">
    <source>
        <dbReference type="EMBL" id="ACP22534.1"/>
    </source>
</evidence>
<dbReference type="AlphaFoldDB" id="C3KR26"/>
<dbReference type="InterPro" id="IPR027417">
    <property type="entry name" value="P-loop_NTPase"/>
</dbReference>
<proteinExistence type="predicted"/>
<name>C3KR26_SINFN</name>
<dbReference type="SUPFAM" id="SSF52540">
    <property type="entry name" value="P-loop containing nucleoside triphosphate hydrolases"/>
    <property type="match status" value="1"/>
</dbReference>
<dbReference type="SUPFAM" id="SSF52172">
    <property type="entry name" value="CheY-like"/>
    <property type="match status" value="1"/>
</dbReference>
<gene>
    <name evidence="1" type="primary">cpaE3</name>
    <name evidence="1" type="ordered locus">NGR_b10810</name>
</gene>
<dbReference type="InterPro" id="IPR011006">
    <property type="entry name" value="CheY-like_superfamily"/>
</dbReference>
<dbReference type="EMBL" id="CP000874">
    <property type="protein sequence ID" value="ACP22534.1"/>
    <property type="molecule type" value="Genomic_DNA"/>
</dbReference>
<dbReference type="Gene3D" id="3.40.50.2300">
    <property type="match status" value="1"/>
</dbReference>
<dbReference type="OrthoDB" id="8281972at2"/>
<geneLocation type="plasmid" evidence="2">
    <name>sym pNGR234b</name>
</geneLocation>
<organism evidence="1 2">
    <name type="scientific">Sinorhizobium fredii (strain NBRC 101917 / NGR234)</name>
    <dbReference type="NCBI Taxonomy" id="394"/>
    <lineage>
        <taxon>Bacteria</taxon>
        <taxon>Pseudomonadati</taxon>
        <taxon>Pseudomonadota</taxon>
        <taxon>Alphaproteobacteria</taxon>
        <taxon>Hyphomicrobiales</taxon>
        <taxon>Rhizobiaceae</taxon>
        <taxon>Sinorhizobium/Ensifer group</taxon>
        <taxon>Sinorhizobium</taxon>
    </lineage>
</organism>
<accession>C3KR26</accession>
<protein>
    <submittedName>
        <fullName evidence="1">Pilus assembly protein</fullName>
    </submittedName>
</protein>
<dbReference type="PATRIC" id="fig|394.7.peg.1485"/>
<sequence length="380" mass="41724">MTAHINFVATTKILVLSDDAAAASFMIDTFGSLSRYDVRHMALKALGEKGRIDPTQFDIIVLDVDNGDFLQQPELVAFRTNNRNTPLVVVSDELPDDKLRLLVRLNGNDWLKKPLERRSLIDMISLHAPTAGASDSRVHAVVAAVGGAGASVIASSLAHVLAQPTKNSAPRVNLFDLDFSSGALGHYLNLLNNYDLVPVIANPSRVDVEFIDLVRKRHTSGFSLLSFKQPSVLLSPKGAELVLRMLDVVAFESDQTVIDVPYYHTPWKEGVLGSVNSVTIVTEMTIPALHQAKELYSRLIQLRGGAGSISIIVNKYRTKLFSLGVRHQQIDKVFMDTKTQTVAYDWDTLSEAVNRGVLPNEVNARSPFCKAVEKLGALVR</sequence>
<dbReference type="KEGG" id="rhi:NGR_b10810"/>
<dbReference type="RefSeq" id="WP_015887179.1">
    <property type="nucleotide sequence ID" value="NC_012586.1"/>
</dbReference>
<dbReference type="HOGENOM" id="CLU_727359_0_0_5"/>
<reference evidence="2" key="1">
    <citation type="journal article" date="2004" name="J. Bacteriol.">
        <title>An evolutionary hot spot: the pNGR234b replicon of Rhizobium sp. strain NGR234.</title>
        <authorList>
            <person name="Streit W.R."/>
            <person name="Schmitz R.A."/>
            <person name="Perret X."/>
            <person name="Staehelin C."/>
            <person name="Deakin W.J."/>
            <person name="Raasch C."/>
            <person name="Liesegang H."/>
            <person name="Broughton W.J."/>
        </authorList>
    </citation>
    <scope>NUCLEOTIDE SEQUENCE [LARGE SCALE GENOMIC DNA]</scope>
    <source>
        <strain evidence="2">NBRC 101917 / NGR234</strain>
    </source>
</reference>
<reference evidence="1 2" key="2">
    <citation type="journal article" date="2009" name="Appl. Environ. Microbiol.">
        <title>Rhizobium sp. strain NGR234 possesses a remarkable number of secretion systems.</title>
        <authorList>
            <person name="Schmeisser C."/>
            <person name="Liesegang H."/>
            <person name="Krysciak D."/>
            <person name="Bakkou N."/>
            <person name="Le Quere A."/>
            <person name="Wollherr A."/>
            <person name="Heinemeyer I."/>
            <person name="Morgenstern B."/>
            <person name="Pommerening-Roeser A."/>
            <person name="Flores M."/>
            <person name="Palacios R."/>
            <person name="Brenner S."/>
            <person name="Gottschalk G."/>
            <person name="Schmitz R.A."/>
            <person name="Broughton W.J."/>
            <person name="Perret X."/>
            <person name="Strittmatter A.W."/>
            <person name="Streit W.R."/>
        </authorList>
    </citation>
    <scope>NUCLEOTIDE SEQUENCE [LARGE SCALE GENOMIC DNA]</scope>
    <source>
        <strain evidence="2">NBRC 101917 / NGR234</strain>
    </source>
</reference>
<dbReference type="Proteomes" id="UP000001054">
    <property type="component" value="Plasmid pNGR234b"/>
</dbReference>
<dbReference type="Gene3D" id="3.40.50.300">
    <property type="entry name" value="P-loop containing nucleotide triphosphate hydrolases"/>
    <property type="match status" value="1"/>
</dbReference>
<keyword evidence="2" id="KW-1185">Reference proteome</keyword>
<evidence type="ECO:0000313" key="2">
    <source>
        <dbReference type="Proteomes" id="UP000001054"/>
    </source>
</evidence>
<keyword evidence="1" id="KW-0614">Plasmid</keyword>